<keyword evidence="9" id="KW-1185">Reference proteome</keyword>
<evidence type="ECO:0000256" key="5">
    <source>
        <dbReference type="ARBA" id="ARBA00023180"/>
    </source>
</evidence>
<keyword evidence="3" id="KW-0472">Membrane</keyword>
<dbReference type="AlphaFoldDB" id="A0A673L7M5"/>
<dbReference type="InterPro" id="IPR013106">
    <property type="entry name" value="Ig_V-set"/>
</dbReference>
<evidence type="ECO:0000256" key="1">
    <source>
        <dbReference type="ARBA" id="ARBA00004370"/>
    </source>
</evidence>
<evidence type="ECO:0000313" key="9">
    <source>
        <dbReference type="Proteomes" id="UP000472270"/>
    </source>
</evidence>
<accession>A0A673L7M5</accession>
<dbReference type="SUPFAM" id="SSF48726">
    <property type="entry name" value="Immunoglobulin"/>
    <property type="match status" value="1"/>
</dbReference>
<dbReference type="InterPro" id="IPR013783">
    <property type="entry name" value="Ig-like_fold"/>
</dbReference>
<evidence type="ECO:0000259" key="7">
    <source>
        <dbReference type="Pfam" id="PF07686"/>
    </source>
</evidence>
<dbReference type="InterPro" id="IPR050504">
    <property type="entry name" value="IgSF_BTN/MOG"/>
</dbReference>
<keyword evidence="2" id="KW-0732">Signal</keyword>
<evidence type="ECO:0000313" key="8">
    <source>
        <dbReference type="Ensembl" id="ENSSRHP00000071565.1"/>
    </source>
</evidence>
<dbReference type="FunFam" id="2.60.40.10:FF:000142">
    <property type="entry name" value="V-set domain-containing T-cell activation inhibitor 1"/>
    <property type="match status" value="1"/>
</dbReference>
<dbReference type="Proteomes" id="UP000472270">
    <property type="component" value="Unassembled WGS sequence"/>
</dbReference>
<dbReference type="PANTHER" id="PTHR24100">
    <property type="entry name" value="BUTYROPHILIN"/>
    <property type="match status" value="1"/>
</dbReference>
<sequence>MLLTINVFLPATKDISLEVPTHPVSADPGEDVILPVHLSPETSAVSMEIIWSRESEPMYQYSNGRDRKCNDYENQVSLSIQELERGKLSLTLRNVQESDSGNYTSSPLITIFNFISCSFLLI</sequence>
<comment type="subcellular location">
    <subcellularLocation>
        <location evidence="1">Membrane</location>
    </subcellularLocation>
</comment>
<dbReference type="Ensembl" id="ENSSRHT00000073521.1">
    <property type="protein sequence ID" value="ENSSRHP00000071565.1"/>
    <property type="gene ID" value="ENSSRHG00000035597.1"/>
</dbReference>
<dbReference type="GO" id="GO:0009897">
    <property type="term" value="C:external side of plasma membrane"/>
    <property type="evidence" value="ECO:0007669"/>
    <property type="project" value="TreeGrafter"/>
</dbReference>
<dbReference type="GO" id="GO:0005102">
    <property type="term" value="F:signaling receptor binding"/>
    <property type="evidence" value="ECO:0007669"/>
    <property type="project" value="TreeGrafter"/>
</dbReference>
<proteinExistence type="predicted"/>
<keyword evidence="4" id="KW-1015">Disulfide bond</keyword>
<dbReference type="GO" id="GO:0001817">
    <property type="term" value="P:regulation of cytokine production"/>
    <property type="evidence" value="ECO:0007669"/>
    <property type="project" value="TreeGrafter"/>
</dbReference>
<dbReference type="InterPro" id="IPR036179">
    <property type="entry name" value="Ig-like_dom_sf"/>
</dbReference>
<evidence type="ECO:0000256" key="4">
    <source>
        <dbReference type="ARBA" id="ARBA00023157"/>
    </source>
</evidence>
<keyword evidence="5" id="KW-0325">Glycoprotein</keyword>
<dbReference type="Pfam" id="PF07686">
    <property type="entry name" value="V-set"/>
    <property type="match status" value="1"/>
</dbReference>
<evidence type="ECO:0000256" key="2">
    <source>
        <dbReference type="ARBA" id="ARBA00022729"/>
    </source>
</evidence>
<evidence type="ECO:0000256" key="3">
    <source>
        <dbReference type="ARBA" id="ARBA00023136"/>
    </source>
</evidence>
<dbReference type="GO" id="GO:0050863">
    <property type="term" value="P:regulation of T cell activation"/>
    <property type="evidence" value="ECO:0007669"/>
    <property type="project" value="UniProtKB-ARBA"/>
</dbReference>
<reference evidence="8" key="1">
    <citation type="submission" date="2025-08" db="UniProtKB">
        <authorList>
            <consortium name="Ensembl"/>
        </authorList>
    </citation>
    <scope>IDENTIFICATION</scope>
</reference>
<dbReference type="PANTHER" id="PTHR24100:SF130">
    <property type="entry name" value="BUTYROPHILIN-LIKE PROTEIN 9"/>
    <property type="match status" value="1"/>
</dbReference>
<feature type="domain" description="Immunoglobulin V-set" evidence="7">
    <location>
        <begin position="22"/>
        <end position="104"/>
    </location>
</feature>
<protein>
    <recommendedName>
        <fullName evidence="7">Immunoglobulin V-set domain-containing protein</fullName>
    </recommendedName>
</protein>
<organism evidence="8 9">
    <name type="scientific">Sinocyclocheilus rhinocerous</name>
    <dbReference type="NCBI Taxonomy" id="307959"/>
    <lineage>
        <taxon>Eukaryota</taxon>
        <taxon>Metazoa</taxon>
        <taxon>Chordata</taxon>
        <taxon>Craniata</taxon>
        <taxon>Vertebrata</taxon>
        <taxon>Euteleostomi</taxon>
        <taxon>Actinopterygii</taxon>
        <taxon>Neopterygii</taxon>
        <taxon>Teleostei</taxon>
        <taxon>Ostariophysi</taxon>
        <taxon>Cypriniformes</taxon>
        <taxon>Cyprinidae</taxon>
        <taxon>Cyprininae</taxon>
        <taxon>Sinocyclocheilus</taxon>
    </lineage>
</organism>
<dbReference type="Gene3D" id="2.60.40.10">
    <property type="entry name" value="Immunoglobulins"/>
    <property type="match status" value="1"/>
</dbReference>
<dbReference type="GO" id="GO:0050852">
    <property type="term" value="P:T cell receptor signaling pathway"/>
    <property type="evidence" value="ECO:0007669"/>
    <property type="project" value="TreeGrafter"/>
</dbReference>
<dbReference type="GO" id="GO:1903037">
    <property type="term" value="P:regulation of leukocyte cell-cell adhesion"/>
    <property type="evidence" value="ECO:0007669"/>
    <property type="project" value="UniProtKB-ARBA"/>
</dbReference>
<reference evidence="8" key="2">
    <citation type="submission" date="2025-09" db="UniProtKB">
        <authorList>
            <consortium name="Ensembl"/>
        </authorList>
    </citation>
    <scope>IDENTIFICATION</scope>
</reference>
<name>A0A673L7M5_9TELE</name>
<keyword evidence="6" id="KW-0393">Immunoglobulin domain</keyword>
<evidence type="ECO:0000256" key="6">
    <source>
        <dbReference type="ARBA" id="ARBA00023319"/>
    </source>
</evidence>